<dbReference type="EMBL" id="KQ235637">
    <property type="protein sequence ID" value="KMZ96345.1"/>
    <property type="molecule type" value="Genomic_DNA"/>
</dbReference>
<dbReference type="PANTHER" id="PTHR30472:SF25">
    <property type="entry name" value="ABC TRANSPORTER PERMEASE PROTEIN MJ0876-RELATED"/>
    <property type="match status" value="1"/>
</dbReference>
<feature type="transmembrane region" description="Helical" evidence="8">
    <location>
        <begin position="197"/>
        <end position="215"/>
    </location>
</feature>
<dbReference type="Gene3D" id="1.10.3470.10">
    <property type="entry name" value="ABC transporter involved in vitamin B12 uptake, BtuC"/>
    <property type="match status" value="1"/>
</dbReference>
<evidence type="ECO:0000313" key="9">
    <source>
        <dbReference type="EMBL" id="KMZ96345.1"/>
    </source>
</evidence>
<evidence type="ECO:0000256" key="1">
    <source>
        <dbReference type="ARBA" id="ARBA00004651"/>
    </source>
</evidence>
<protein>
    <submittedName>
        <fullName evidence="9">Uncharacterized protein</fullName>
    </submittedName>
</protein>
<evidence type="ECO:0000313" key="10">
    <source>
        <dbReference type="Proteomes" id="UP000053239"/>
    </source>
</evidence>
<evidence type="ECO:0000256" key="5">
    <source>
        <dbReference type="ARBA" id="ARBA00022692"/>
    </source>
</evidence>
<dbReference type="GO" id="GO:0005886">
    <property type="term" value="C:plasma membrane"/>
    <property type="evidence" value="ECO:0007669"/>
    <property type="project" value="UniProtKB-SubCell"/>
</dbReference>
<keyword evidence="6 8" id="KW-1133">Transmembrane helix</keyword>
<evidence type="ECO:0000256" key="2">
    <source>
        <dbReference type="ARBA" id="ARBA00007935"/>
    </source>
</evidence>
<name>A0A0J9TKW0_PLAVI</name>
<dbReference type="GO" id="GO:0033214">
    <property type="term" value="P:siderophore-iron import into cell"/>
    <property type="evidence" value="ECO:0007669"/>
    <property type="project" value="TreeGrafter"/>
</dbReference>
<feature type="transmembrane region" description="Helical" evidence="8">
    <location>
        <begin position="26"/>
        <end position="45"/>
    </location>
</feature>
<dbReference type="SUPFAM" id="SSF81345">
    <property type="entry name" value="ABC transporter involved in vitamin B12 uptake, BtuC"/>
    <property type="match status" value="1"/>
</dbReference>
<evidence type="ECO:0000256" key="3">
    <source>
        <dbReference type="ARBA" id="ARBA00022448"/>
    </source>
</evidence>
<evidence type="ECO:0000256" key="4">
    <source>
        <dbReference type="ARBA" id="ARBA00022475"/>
    </source>
</evidence>
<keyword evidence="4" id="KW-1003">Cell membrane</keyword>
<dbReference type="PANTHER" id="PTHR30472">
    <property type="entry name" value="FERRIC ENTEROBACTIN TRANSPORT SYSTEM PERMEASE PROTEIN"/>
    <property type="match status" value="1"/>
</dbReference>
<dbReference type="Pfam" id="PF01032">
    <property type="entry name" value="FecCD"/>
    <property type="match status" value="1"/>
</dbReference>
<gene>
    <name evidence="9" type="ORF">PVNG_02484</name>
</gene>
<accession>A0A0J9TKW0</accession>
<dbReference type="InterPro" id="IPR000522">
    <property type="entry name" value="ABC_transptr_permease_BtuC"/>
</dbReference>
<dbReference type="Proteomes" id="UP000053239">
    <property type="component" value="Unassembled WGS sequence"/>
</dbReference>
<proteinExistence type="inferred from homology"/>
<comment type="similarity">
    <text evidence="2">Belongs to the binding-protein-dependent transport system permease family. FecCD subfamily.</text>
</comment>
<keyword evidence="7 8" id="KW-0472">Membrane</keyword>
<comment type="subcellular location">
    <subcellularLocation>
        <location evidence="1">Cell membrane</location>
        <topology evidence="1">Multi-pass membrane protein</topology>
    </subcellularLocation>
</comment>
<feature type="transmembrane region" description="Helical" evidence="8">
    <location>
        <begin position="57"/>
        <end position="78"/>
    </location>
</feature>
<reference evidence="9 10" key="1">
    <citation type="submission" date="2011-09" db="EMBL/GenBank/DDBJ databases">
        <title>The Genome Sequence of Plasmodium vivax North Korean.</title>
        <authorList>
            <consortium name="The Broad Institute Genome Sequencing Platform"/>
            <consortium name="The Broad Institute Genome Sequencing Center for Infectious Disease"/>
            <person name="Neafsey D."/>
            <person name="Carlton J."/>
            <person name="Barnwell J."/>
            <person name="Collins W."/>
            <person name="Escalante A."/>
            <person name="Mullikin J."/>
            <person name="Saul A."/>
            <person name="Guigo R."/>
            <person name="Camara F."/>
            <person name="Young S.K."/>
            <person name="Zeng Q."/>
            <person name="Gargeya S."/>
            <person name="Fitzgerald M."/>
            <person name="Haas B."/>
            <person name="Abouelleil A."/>
            <person name="Alvarado L."/>
            <person name="Arachchi H.M."/>
            <person name="Berlin A."/>
            <person name="Brown A."/>
            <person name="Chapman S.B."/>
            <person name="Chen Z."/>
            <person name="Dunbar C."/>
            <person name="Freedman E."/>
            <person name="Gearin G."/>
            <person name="Gellesch M."/>
            <person name="Goldberg J."/>
            <person name="Griggs A."/>
            <person name="Gujja S."/>
            <person name="Heiman D."/>
            <person name="Howarth C."/>
            <person name="Larson L."/>
            <person name="Lui A."/>
            <person name="MacDonald P.J.P."/>
            <person name="Montmayeur A."/>
            <person name="Murphy C."/>
            <person name="Neiman D."/>
            <person name="Pearson M."/>
            <person name="Priest M."/>
            <person name="Roberts A."/>
            <person name="Saif S."/>
            <person name="Shea T."/>
            <person name="Shenoy N."/>
            <person name="Sisk P."/>
            <person name="Stolte C."/>
            <person name="Sykes S."/>
            <person name="Wortman J."/>
            <person name="Nusbaum C."/>
            <person name="Birren B."/>
        </authorList>
    </citation>
    <scope>NUCLEOTIDE SEQUENCE [LARGE SCALE GENOMIC DNA]</scope>
    <source>
        <strain evidence="9 10">North Korean</strain>
    </source>
</reference>
<evidence type="ECO:0000256" key="6">
    <source>
        <dbReference type="ARBA" id="ARBA00022989"/>
    </source>
</evidence>
<evidence type="ECO:0000256" key="8">
    <source>
        <dbReference type="SAM" id="Phobius"/>
    </source>
</evidence>
<feature type="transmembrane region" description="Helical" evidence="8">
    <location>
        <begin position="108"/>
        <end position="128"/>
    </location>
</feature>
<dbReference type="InterPro" id="IPR037294">
    <property type="entry name" value="ABC_BtuC-like"/>
</dbReference>
<feature type="transmembrane region" description="Helical" evidence="8">
    <location>
        <begin position="154"/>
        <end position="176"/>
    </location>
</feature>
<dbReference type="GO" id="GO:0022857">
    <property type="term" value="F:transmembrane transporter activity"/>
    <property type="evidence" value="ECO:0007669"/>
    <property type="project" value="InterPro"/>
</dbReference>
<sequence length="242" mass="26813">MDGAAFGLMVLKILLGANIGNYYWTHILISFLFAFTVFLLILFLFNSRSTLERQNICTMLILFGLVLNIFFRTATHLIKEYSQVSVNTSFALALGGAENIYELFPHQFLLIQIAIPLTALIFIIVRSLSKHLNLAELGFDQARSLGTNVRLLQVVGYFLILCCNTLTINLAGNISFAGLISTHLSRKILKTRKYQSIIPTSSLISVALLVLAVSINQTFPSVPSSNIILALGSILLLFLSRQ</sequence>
<dbReference type="AlphaFoldDB" id="A0A0J9TKW0"/>
<feature type="transmembrane region" description="Helical" evidence="8">
    <location>
        <begin position="221"/>
        <end position="239"/>
    </location>
</feature>
<organism evidence="9 10">
    <name type="scientific">Plasmodium vivax North Korean</name>
    <dbReference type="NCBI Taxonomy" id="1035514"/>
    <lineage>
        <taxon>Eukaryota</taxon>
        <taxon>Sar</taxon>
        <taxon>Alveolata</taxon>
        <taxon>Apicomplexa</taxon>
        <taxon>Aconoidasida</taxon>
        <taxon>Haemosporida</taxon>
        <taxon>Plasmodiidae</taxon>
        <taxon>Plasmodium</taxon>
        <taxon>Plasmodium (Plasmodium)</taxon>
    </lineage>
</organism>
<keyword evidence="3" id="KW-0813">Transport</keyword>
<evidence type="ECO:0000256" key="7">
    <source>
        <dbReference type="ARBA" id="ARBA00023136"/>
    </source>
</evidence>
<keyword evidence="5 8" id="KW-0812">Transmembrane</keyword>